<dbReference type="CDD" id="cd00009">
    <property type="entry name" value="AAA"/>
    <property type="match status" value="1"/>
</dbReference>
<dbReference type="RefSeq" id="WP_212817409.1">
    <property type="nucleotide sequence ID" value="NZ_AP023359.1"/>
</dbReference>
<protein>
    <submittedName>
        <fullName evidence="2">ATP-binding protein</fullName>
    </submittedName>
</protein>
<dbReference type="InterPro" id="IPR018647">
    <property type="entry name" value="SLFN_3-like_DNA/RNA_helicase"/>
</dbReference>
<dbReference type="EMBL" id="AP023359">
    <property type="protein sequence ID" value="BCJ68114.1"/>
    <property type="molecule type" value="Genomic_DNA"/>
</dbReference>
<accession>A0A810N6J1</accession>
<evidence type="ECO:0000313" key="2">
    <source>
        <dbReference type="EMBL" id="BCJ68114.1"/>
    </source>
</evidence>
<dbReference type="Pfam" id="PF09848">
    <property type="entry name" value="SLFN-g3_helicase"/>
    <property type="match status" value="1"/>
</dbReference>
<sequence>MEFAEATRPQTLERLVRDLHGSTLPADWDLKGETGSWARSLPALADLLVESGLQLLWVALEYTPFQAGSSRADAIVIGVGPDGRPTYLVIELKQWQAAEWDAVHERVTGTGARYERSHDLRHPYDQAHDYGQFIRNFTAGMHDEAAVRIEAAAYLHNATETTIGALRAAGETRGRRTFSGGGMGRQRFRKFLESIFDARSTGSAAKDRLLDAGYAQSHSVLVAAAGIFGDRTQYPLTDEQDDVFATIQNAVSKALSVTADRNHAVIVVKGGPGTGKTWIALHLLAANAHANRQVSYATNLSSLRQALRQSANFRKIFGAGLADKLITSARTYWDDSRWQQPLDVLIIDEAHRLEEYTVRRAQNNPRHIQQHLEAHNITQLFELKKSAKVLVLFIDEDQASTYRDFVTVERAREIADRTGASFKELELQEQHRSGGSQAYEAWVDALVDGSPVVWHDEATFTVQVADSPEELEKLVFGGPAGDKARLMAGFCWEWLPWPQSPSTINDIPYDIDISGWQKRWNLRHSIDGFPRDTSWAHDPRGAEQVGSLFTAQGFEFDRCGVIVGPDLVWSDATKRMTVQMSASHYTKLVQLCRKAPDEEARSETNIACSSPAP</sequence>
<dbReference type="AlphaFoldDB" id="A0A810N6J1"/>
<dbReference type="GO" id="GO:0005524">
    <property type="term" value="F:ATP binding"/>
    <property type="evidence" value="ECO:0007669"/>
    <property type="project" value="UniProtKB-KW"/>
</dbReference>
<keyword evidence="3" id="KW-1185">Reference proteome</keyword>
<proteinExistence type="predicted"/>
<dbReference type="InterPro" id="IPR027417">
    <property type="entry name" value="P-loop_NTPase"/>
</dbReference>
<reference evidence="2" key="1">
    <citation type="submission" date="2020-08" db="EMBL/GenBank/DDBJ databases">
        <title>Whole genome shotgun sequence of Polymorphospora rubra NBRC 101157.</title>
        <authorList>
            <person name="Komaki H."/>
            <person name="Tamura T."/>
        </authorList>
    </citation>
    <scope>NUCLEOTIDE SEQUENCE</scope>
    <source>
        <strain evidence="2">NBRC 101157</strain>
    </source>
</reference>
<dbReference type="SMART" id="SM00382">
    <property type="entry name" value="AAA"/>
    <property type="match status" value="1"/>
</dbReference>
<dbReference type="Gene3D" id="3.40.50.300">
    <property type="entry name" value="P-loop containing nucleotide triphosphate hydrolases"/>
    <property type="match status" value="1"/>
</dbReference>
<evidence type="ECO:0000259" key="1">
    <source>
        <dbReference type="SMART" id="SM00382"/>
    </source>
</evidence>
<organism evidence="2 3">
    <name type="scientific">Polymorphospora rubra</name>
    <dbReference type="NCBI Taxonomy" id="338584"/>
    <lineage>
        <taxon>Bacteria</taxon>
        <taxon>Bacillati</taxon>
        <taxon>Actinomycetota</taxon>
        <taxon>Actinomycetes</taxon>
        <taxon>Micromonosporales</taxon>
        <taxon>Micromonosporaceae</taxon>
        <taxon>Polymorphospora</taxon>
    </lineage>
</organism>
<keyword evidence="2" id="KW-0547">Nucleotide-binding</keyword>
<dbReference type="Proteomes" id="UP000680866">
    <property type="component" value="Chromosome"/>
</dbReference>
<name>A0A810N6J1_9ACTN</name>
<keyword evidence="2" id="KW-0067">ATP-binding</keyword>
<evidence type="ECO:0000313" key="3">
    <source>
        <dbReference type="Proteomes" id="UP000680866"/>
    </source>
</evidence>
<gene>
    <name evidence="2" type="ORF">Prubr_51350</name>
</gene>
<dbReference type="SUPFAM" id="SSF52540">
    <property type="entry name" value="P-loop containing nucleoside triphosphate hydrolases"/>
    <property type="match status" value="1"/>
</dbReference>
<dbReference type="KEGG" id="pry:Prubr_51350"/>
<feature type="domain" description="AAA+ ATPase" evidence="1">
    <location>
        <begin position="262"/>
        <end position="421"/>
    </location>
</feature>
<dbReference type="InterPro" id="IPR003593">
    <property type="entry name" value="AAA+_ATPase"/>
</dbReference>